<evidence type="ECO:0000313" key="7">
    <source>
        <dbReference type="Proteomes" id="UP000217199"/>
    </source>
</evidence>
<dbReference type="GO" id="GO:0004301">
    <property type="term" value="F:epoxide hydrolase activity"/>
    <property type="evidence" value="ECO:0007669"/>
    <property type="project" value="TreeGrafter"/>
</dbReference>
<dbReference type="PRINTS" id="PR00412">
    <property type="entry name" value="EPOXHYDRLASE"/>
</dbReference>
<dbReference type="InParanoid" id="A0A286UEW6"/>
<keyword evidence="2" id="KW-0058">Aromatic hydrocarbons catabolism</keyword>
<dbReference type="AlphaFoldDB" id="A0A286UEW6"/>
<evidence type="ECO:0000256" key="1">
    <source>
        <dbReference type="ARBA" id="ARBA00010088"/>
    </source>
</evidence>
<feature type="domain" description="Epoxide hydrolase N-terminal" evidence="5">
    <location>
        <begin position="9"/>
        <end position="118"/>
    </location>
</feature>
<dbReference type="PIRSF" id="PIRSF001112">
    <property type="entry name" value="Epoxide_hydrolase"/>
    <property type="match status" value="1"/>
</dbReference>
<dbReference type="InterPro" id="IPR000639">
    <property type="entry name" value="Epox_hydrolase-like"/>
</dbReference>
<dbReference type="InterPro" id="IPR010497">
    <property type="entry name" value="Epoxide_hydro_N"/>
</dbReference>
<dbReference type="STRING" id="2282107.A0A286UEW6"/>
<feature type="active site" description="Proton donor" evidence="4">
    <location>
        <position position="308"/>
    </location>
</feature>
<organism evidence="6 7">
    <name type="scientific">Pyrrhoderma noxium</name>
    <dbReference type="NCBI Taxonomy" id="2282107"/>
    <lineage>
        <taxon>Eukaryota</taxon>
        <taxon>Fungi</taxon>
        <taxon>Dikarya</taxon>
        <taxon>Basidiomycota</taxon>
        <taxon>Agaricomycotina</taxon>
        <taxon>Agaricomycetes</taxon>
        <taxon>Hymenochaetales</taxon>
        <taxon>Hymenochaetaceae</taxon>
        <taxon>Pyrrhoderma</taxon>
    </lineage>
</organism>
<proteinExistence type="inferred from homology"/>
<protein>
    <submittedName>
        <fullName evidence="6">Alpha beta-hydrolase</fullName>
    </submittedName>
</protein>
<dbReference type="Gene3D" id="3.40.50.1820">
    <property type="entry name" value="alpha/beta hydrolase"/>
    <property type="match status" value="1"/>
</dbReference>
<sequence>MSFGVPQYVQVTFSPDEIENMLNLSKAAPFPDKSPIDCSTPWKLGVDHQYLKNLKTKFETEWSWETLEKKIAKYDNYLIHYENGTDVLDLHYVHVRSSRSNAIPLILLHGWPSTFFDFHRVIDSLVNPPDEETPAFHVVVPSLPGYFLSTLPRRDGFGPYDIAKLFNGLMTDALGYPRYAAQGGDMGSLFLRVMASTYPQSLLLSHFSNLVAPINPDVDPSTYSEIDKRNLAKFENFWATGTGYFAIQSTKPFTIGIAIASSPFAILTYIGEKIYGWSDSNLVNPQDILDTVALYYLSRSFPTSVMMYNQSGAELQKLQEKGILPIKNKFGVSVFSHDLGGAPQSGIATIGELAYYKVHSYGGHFAALECPKELVEDLREFFGQHWLETS</sequence>
<evidence type="ECO:0000256" key="3">
    <source>
        <dbReference type="ARBA" id="ARBA00022801"/>
    </source>
</evidence>
<comment type="caution">
    <text evidence="6">The sequence shown here is derived from an EMBL/GenBank/DDBJ whole genome shotgun (WGS) entry which is preliminary data.</text>
</comment>
<feature type="active site" description="Nucleophile" evidence="4">
    <location>
        <position position="185"/>
    </location>
</feature>
<dbReference type="InterPro" id="IPR029058">
    <property type="entry name" value="AB_hydrolase_fold"/>
</dbReference>
<dbReference type="OrthoDB" id="7130006at2759"/>
<keyword evidence="7" id="KW-1185">Reference proteome</keyword>
<dbReference type="SUPFAM" id="SSF53474">
    <property type="entry name" value="alpha/beta-Hydrolases"/>
    <property type="match status" value="1"/>
</dbReference>
<evidence type="ECO:0000259" key="5">
    <source>
        <dbReference type="Pfam" id="PF06441"/>
    </source>
</evidence>
<accession>A0A286UEW6</accession>
<evidence type="ECO:0000256" key="2">
    <source>
        <dbReference type="ARBA" id="ARBA00022797"/>
    </source>
</evidence>
<evidence type="ECO:0000313" key="6">
    <source>
        <dbReference type="EMBL" id="PAV18034.1"/>
    </source>
</evidence>
<keyword evidence="3" id="KW-0378">Hydrolase</keyword>
<dbReference type="PANTHER" id="PTHR21661:SF35">
    <property type="entry name" value="EPOXIDE HYDROLASE"/>
    <property type="match status" value="1"/>
</dbReference>
<dbReference type="InterPro" id="IPR016292">
    <property type="entry name" value="Epoxide_hydrolase"/>
</dbReference>
<comment type="similarity">
    <text evidence="1">Belongs to the peptidase S33 family.</text>
</comment>
<reference evidence="6 7" key="1">
    <citation type="journal article" date="2017" name="Mol. Ecol.">
        <title>Comparative and population genomic landscape of Phellinus noxius: A hypervariable fungus causing root rot in trees.</title>
        <authorList>
            <person name="Chung C.L."/>
            <person name="Lee T.J."/>
            <person name="Akiba M."/>
            <person name="Lee H.H."/>
            <person name="Kuo T.H."/>
            <person name="Liu D."/>
            <person name="Ke H.M."/>
            <person name="Yokoi T."/>
            <person name="Roa M.B."/>
            <person name="Lu M.J."/>
            <person name="Chang Y.Y."/>
            <person name="Ann P.J."/>
            <person name="Tsai J.N."/>
            <person name="Chen C.Y."/>
            <person name="Tzean S.S."/>
            <person name="Ota Y."/>
            <person name="Hattori T."/>
            <person name="Sahashi N."/>
            <person name="Liou R.F."/>
            <person name="Kikuchi T."/>
            <person name="Tsai I.J."/>
        </authorList>
    </citation>
    <scope>NUCLEOTIDE SEQUENCE [LARGE SCALE GENOMIC DNA]</scope>
    <source>
        <strain evidence="6 7">FFPRI411160</strain>
    </source>
</reference>
<dbReference type="Pfam" id="PF06441">
    <property type="entry name" value="EHN"/>
    <property type="match status" value="1"/>
</dbReference>
<name>A0A286UEW6_9AGAM</name>
<dbReference type="GO" id="GO:0097176">
    <property type="term" value="P:epoxide metabolic process"/>
    <property type="evidence" value="ECO:0007669"/>
    <property type="project" value="TreeGrafter"/>
</dbReference>
<gene>
    <name evidence="6" type="ORF">PNOK_0652000</name>
</gene>
<dbReference type="EMBL" id="NBII01000006">
    <property type="protein sequence ID" value="PAV18034.1"/>
    <property type="molecule type" value="Genomic_DNA"/>
</dbReference>
<evidence type="ECO:0000256" key="4">
    <source>
        <dbReference type="PIRSR" id="PIRSR001112-1"/>
    </source>
</evidence>
<dbReference type="PANTHER" id="PTHR21661">
    <property type="entry name" value="EPOXIDE HYDROLASE 1-RELATED"/>
    <property type="match status" value="1"/>
</dbReference>
<dbReference type="Proteomes" id="UP000217199">
    <property type="component" value="Unassembled WGS sequence"/>
</dbReference>
<feature type="active site" description="Proton acceptor" evidence="4">
    <location>
        <position position="364"/>
    </location>
</feature>